<evidence type="ECO:0000313" key="10">
    <source>
        <dbReference type="EMBL" id="KER30696.1"/>
    </source>
</evidence>
<sequence length="1353" mass="152607">MVYDEPSYSLQYALTGSLANYSNCRAKRTNSSYGTIRSSNAWREGYISPPNCDMMKLLFQRRLFGKRTSRKSSLCPSDGPKASSSPVNDTEHIAPPKAPTTPECEFYRLDGFCQSASGEHNHLEGGENDASGSLPSERKAHAVNARNDCPSAADAIGENRSTNFRALVSPRIVTVGGRNAVSLPVSGLYSPYSESETSLSQTDFPLGEITTQLNVPSPPVTPRKDSPISPTSRTVRRCLPPPRPHTNVPMVTEAKTTLVPSNVLKEAKKKAELANHRIFSILGPYHAVRMALRSRGWVESFEPILSGNQSQDERSRSTVKRNKHQLSVSLDRCSDERKLVPNPTYIDDEDSDNPMRPSTTDPTCTVPPWQEKDGYYAILSRLVRSAYPSFIWSLKKSQVDFRFLRKDQIINHHCRAPFTTKVGLCLWLRQLRWFEDRDASEFFPRCYILADDEDKQAFVDDFRLTACISLLKLVSQLRDQFENEETDFLKNTNGELSEQIAYSASLSSGDLFQPLHCTGDIKLESAPKSIDAASEHLDDQINFPSCVPEQADSLPPIVLEMAIARCQYFLRNAAHMDLDSPQAELNEKLWPWDQFLTWYYETRKNPKMILNLRGYAQVCHKLCCYLRKLLPQFDLDGTSNIWILKPGAKSRGRGITCSNRLDEVLRISQGSLNCGDCRFVVQKYLETPLLLYKTKFDIRQWFLVTDWSPLTVWWYNECYLRFCSQEFTLDDFSEAIHLSNNSIQHKYTNGARSESLPAENMWTLKQFRSWLKNQGREDTWDSQIQPEMKRAIIGALLCVQDGMDVRKNCFALYGADFMLTEDFKVWLLEINSSPCMAPSTTVTAKLTANVLEDTIKVVLDRRLDRNCETGHFEQIYRQALHNPLVYIGLDLRVEGVQLPVPRSNDGQQASRMSHNPVENHVENRELLKKSHSLASFIRHIPPTATQNEPSKNKTESTINLFTVPPQSDGSLPIKVISPNNRIDAVPASSEKRVTSNTVLYCRKEKNPMKARTNTIKPKCFGKRMKTKRFQQHTPTMIKTNLKVVGSLAEEKRVVSADQTSDEKPPLAKGDVAPPFSRPASGGNDPRRRNIWSSSSLSRGHISRELSLLVPTDVRTEQYSGARHYARHRSQIFCKTDLSKNDATEKTKTKVRSGAPQKRGPFSYLGATQSCVEKPTAKTNRSVSKISKPLKLAIISFTKQESKPSSGFPNHERNTNLGRMVKKAHKRVVTKYNLSNITDNTSCNGILTPEKSTNSESNAEDVVLLGFAKRILQEASLRVSSCDIFEVKGRRPSNRPTAKTSFKITANEIETDLEANQELRSTSAGTQNLLSPEEEKSAIPIKVQPPSPMPIYQQ</sequence>
<dbReference type="GO" id="GO:0046872">
    <property type="term" value="F:metal ion binding"/>
    <property type="evidence" value="ECO:0007669"/>
    <property type="project" value="InterPro"/>
</dbReference>
<dbReference type="EMBL" id="KL596657">
    <property type="protein sequence ID" value="KER30696.1"/>
    <property type="molecule type" value="Genomic_DNA"/>
</dbReference>
<dbReference type="PANTHER" id="PTHR45870">
    <property type="entry name" value="TUBULIN MONOGLYCYLASE TTLL3"/>
    <property type="match status" value="1"/>
</dbReference>
<dbReference type="RefSeq" id="XP_009165562.1">
    <property type="nucleotide sequence ID" value="XM_009167298.1"/>
</dbReference>
<keyword evidence="5 7" id="KW-0067">ATP-binding</keyword>
<feature type="domain" description="ATP-grasp" evidence="9">
    <location>
        <begin position="815"/>
        <end position="859"/>
    </location>
</feature>
<dbReference type="GO" id="GO:0005524">
    <property type="term" value="F:ATP binding"/>
    <property type="evidence" value="ECO:0007669"/>
    <property type="project" value="UniProtKB-UniRule"/>
</dbReference>
<feature type="region of interest" description="Disordered" evidence="8">
    <location>
        <begin position="1313"/>
        <end position="1353"/>
    </location>
</feature>
<dbReference type="SUPFAM" id="SSF56059">
    <property type="entry name" value="Glutathione synthetase ATP-binding domain-like"/>
    <property type="match status" value="1"/>
</dbReference>
<dbReference type="STRING" id="6198.A0A074ZUC9"/>
<dbReference type="GO" id="GO:0015630">
    <property type="term" value="C:microtubule cytoskeleton"/>
    <property type="evidence" value="ECO:0007669"/>
    <property type="project" value="TreeGrafter"/>
</dbReference>
<feature type="region of interest" description="Disordered" evidence="8">
    <location>
        <begin position="306"/>
        <end position="327"/>
    </location>
</feature>
<evidence type="ECO:0000256" key="3">
    <source>
        <dbReference type="ARBA" id="ARBA00022598"/>
    </source>
</evidence>
<proteinExistence type="predicted"/>
<dbReference type="GO" id="GO:0005930">
    <property type="term" value="C:axoneme"/>
    <property type="evidence" value="ECO:0007669"/>
    <property type="project" value="TreeGrafter"/>
</dbReference>
<feature type="region of interest" description="Disordered" evidence="8">
    <location>
        <begin position="1053"/>
        <end position="1096"/>
    </location>
</feature>
<keyword evidence="4 7" id="KW-0547">Nucleotide-binding</keyword>
<feature type="region of interest" description="Disordered" evidence="8">
    <location>
        <begin position="341"/>
        <end position="364"/>
    </location>
</feature>
<protein>
    <recommendedName>
        <fullName evidence="9">ATP-grasp domain-containing protein</fullName>
    </recommendedName>
</protein>
<dbReference type="PROSITE" id="PS50975">
    <property type="entry name" value="ATP_GRASP"/>
    <property type="match status" value="1"/>
</dbReference>
<dbReference type="PROSITE" id="PS51221">
    <property type="entry name" value="TTL"/>
    <property type="match status" value="1"/>
</dbReference>
<keyword evidence="3" id="KW-0436">Ligase</keyword>
<evidence type="ECO:0000313" key="11">
    <source>
        <dbReference type="Proteomes" id="UP000054324"/>
    </source>
</evidence>
<reference evidence="10 11" key="1">
    <citation type="submission" date="2013-11" db="EMBL/GenBank/DDBJ databases">
        <title>Opisthorchis viverrini - life in the bile duct.</title>
        <authorList>
            <person name="Young N.D."/>
            <person name="Nagarajan N."/>
            <person name="Lin S.J."/>
            <person name="Korhonen P.K."/>
            <person name="Jex A.R."/>
            <person name="Hall R.S."/>
            <person name="Safavi-Hemami H."/>
            <person name="Kaewkong W."/>
            <person name="Bertrand D."/>
            <person name="Gao S."/>
            <person name="Seet Q."/>
            <person name="Wongkham S."/>
            <person name="Teh B.T."/>
            <person name="Wongkham C."/>
            <person name="Intapan P.M."/>
            <person name="Maleewong W."/>
            <person name="Yang X."/>
            <person name="Hu M."/>
            <person name="Wang Z."/>
            <person name="Hofmann A."/>
            <person name="Sternberg P.W."/>
            <person name="Tan P."/>
            <person name="Wang J."/>
            <person name="Gasser R.B."/>
        </authorList>
    </citation>
    <scope>NUCLEOTIDE SEQUENCE [LARGE SCALE GENOMIC DNA]</scope>
</reference>
<dbReference type="GO" id="GO:0003341">
    <property type="term" value="P:cilium movement"/>
    <property type="evidence" value="ECO:0007669"/>
    <property type="project" value="TreeGrafter"/>
</dbReference>
<dbReference type="PANTHER" id="PTHR45870:SF2">
    <property type="entry name" value="TUBULIN MONOGLYCYLASE TTLL3"/>
    <property type="match status" value="1"/>
</dbReference>
<dbReference type="InterPro" id="IPR004344">
    <property type="entry name" value="TTL/TTLL_fam"/>
</dbReference>
<evidence type="ECO:0000259" key="9">
    <source>
        <dbReference type="PROSITE" id="PS50975"/>
    </source>
</evidence>
<dbReference type="Proteomes" id="UP000054324">
    <property type="component" value="Unassembled WGS sequence"/>
</dbReference>
<evidence type="ECO:0000256" key="5">
    <source>
        <dbReference type="ARBA" id="ARBA00022840"/>
    </source>
</evidence>
<feature type="compositionally biased region" description="Basic and acidic residues" evidence="8">
    <location>
        <begin position="1053"/>
        <end position="1065"/>
    </location>
</feature>
<evidence type="ECO:0000256" key="8">
    <source>
        <dbReference type="SAM" id="MobiDB-lite"/>
    </source>
</evidence>
<evidence type="ECO:0000256" key="7">
    <source>
        <dbReference type="PROSITE-ProRule" id="PRU00409"/>
    </source>
</evidence>
<feature type="region of interest" description="Disordered" evidence="8">
    <location>
        <begin position="210"/>
        <end position="249"/>
    </location>
</feature>
<accession>A0A074ZUC9</accession>
<feature type="region of interest" description="Disordered" evidence="8">
    <location>
        <begin position="1141"/>
        <end position="1161"/>
    </location>
</feature>
<keyword evidence="2" id="KW-0963">Cytoplasm</keyword>
<dbReference type="KEGG" id="ovi:T265_02934"/>
<dbReference type="Pfam" id="PF03133">
    <property type="entry name" value="TTL"/>
    <property type="match status" value="1"/>
</dbReference>
<gene>
    <name evidence="10" type="ORF">T265_02934</name>
</gene>
<dbReference type="InterPro" id="IPR051437">
    <property type="entry name" value="TTLL_monoglycylase"/>
</dbReference>
<feature type="compositionally biased region" description="Pro residues" evidence="8">
    <location>
        <begin position="1342"/>
        <end position="1353"/>
    </location>
</feature>
<dbReference type="GO" id="GO:0070736">
    <property type="term" value="F:protein-glycine ligase activity, initiating"/>
    <property type="evidence" value="ECO:0007669"/>
    <property type="project" value="TreeGrafter"/>
</dbReference>
<dbReference type="OrthoDB" id="202825at2759"/>
<dbReference type="CTD" id="20317122"/>
<feature type="region of interest" description="Disordered" evidence="8">
    <location>
        <begin position="118"/>
        <end position="139"/>
    </location>
</feature>
<organism evidence="10 11">
    <name type="scientific">Opisthorchis viverrini</name>
    <name type="common">Southeast Asian liver fluke</name>
    <dbReference type="NCBI Taxonomy" id="6198"/>
    <lineage>
        <taxon>Eukaryota</taxon>
        <taxon>Metazoa</taxon>
        <taxon>Spiralia</taxon>
        <taxon>Lophotrochozoa</taxon>
        <taxon>Platyhelminthes</taxon>
        <taxon>Trematoda</taxon>
        <taxon>Digenea</taxon>
        <taxon>Opisthorchiida</taxon>
        <taxon>Opisthorchiata</taxon>
        <taxon>Opisthorchiidae</taxon>
        <taxon>Opisthorchis</taxon>
    </lineage>
</organism>
<evidence type="ECO:0000256" key="4">
    <source>
        <dbReference type="ARBA" id="ARBA00022741"/>
    </source>
</evidence>
<evidence type="ECO:0000256" key="2">
    <source>
        <dbReference type="ARBA" id="ARBA00022490"/>
    </source>
</evidence>
<dbReference type="GO" id="GO:0060271">
    <property type="term" value="P:cilium assembly"/>
    <property type="evidence" value="ECO:0007669"/>
    <property type="project" value="TreeGrafter"/>
</dbReference>
<evidence type="ECO:0000256" key="6">
    <source>
        <dbReference type="ARBA" id="ARBA00023212"/>
    </source>
</evidence>
<keyword evidence="11" id="KW-1185">Reference proteome</keyword>
<dbReference type="GeneID" id="20317122"/>
<dbReference type="FunFam" id="3.30.470.20:FF:000032">
    <property type="entry name" value="tubulin monoglycylase TTLL3 isoform X2"/>
    <property type="match status" value="1"/>
</dbReference>
<feature type="region of interest" description="Disordered" evidence="8">
    <location>
        <begin position="70"/>
        <end position="99"/>
    </location>
</feature>
<dbReference type="InterPro" id="IPR011761">
    <property type="entry name" value="ATP-grasp"/>
</dbReference>
<name>A0A074ZUC9_OPIVI</name>
<evidence type="ECO:0000256" key="1">
    <source>
        <dbReference type="ARBA" id="ARBA00004245"/>
    </source>
</evidence>
<dbReference type="Gene3D" id="3.30.470.20">
    <property type="entry name" value="ATP-grasp fold, B domain"/>
    <property type="match status" value="1"/>
</dbReference>
<keyword evidence="6" id="KW-0206">Cytoskeleton</keyword>
<feature type="compositionally biased region" description="Polar residues" evidence="8">
    <location>
        <begin position="1317"/>
        <end position="1329"/>
    </location>
</feature>
<comment type="subcellular location">
    <subcellularLocation>
        <location evidence="1">Cytoplasm</location>
        <location evidence="1">Cytoskeleton</location>
    </subcellularLocation>
</comment>